<evidence type="ECO:0000256" key="2">
    <source>
        <dbReference type="SAM" id="Phobius"/>
    </source>
</evidence>
<keyword evidence="2" id="KW-0812">Transmembrane</keyword>
<dbReference type="STRING" id="861266.ARTSIC4J27_2505"/>
<evidence type="ECO:0000313" key="3">
    <source>
        <dbReference type="EMBL" id="CCQ46541.1"/>
    </source>
</evidence>
<accession>A0A024H490</accession>
<keyword evidence="2" id="KW-1133">Transmembrane helix</keyword>
<reference evidence="4" key="1">
    <citation type="journal article" date="2014" name="Genome Announc.">
        <title>Genome Sequence of Arthrobacter siccitolerans 4J27, a Xeroprotectant-Producing Desiccation-Tolerant Microorganism.</title>
        <authorList>
            <person name="Manzanera M."/>
            <person name="Santa-Cruz-Calvo L."/>
            <person name="Vilchez J.I."/>
            <person name="Garcia-Fontana C."/>
            <person name="Silva-Castro G.A."/>
            <person name="Calvo C."/>
            <person name="Gonzalez-Lopez J."/>
        </authorList>
    </citation>
    <scope>NUCLEOTIDE SEQUENCE [LARGE SCALE GENOMIC DNA]</scope>
    <source>
        <strain evidence="4">4J27</strain>
    </source>
</reference>
<dbReference type="NCBIfam" id="NF041681">
    <property type="entry name" value="HGxxPAAW"/>
    <property type="match status" value="1"/>
</dbReference>
<dbReference type="InterPro" id="IPR046550">
    <property type="entry name" value="DUF6704"/>
</dbReference>
<comment type="caution">
    <text evidence="3">The sequence shown here is derived from an EMBL/GenBank/DDBJ whole genome shotgun (WGS) entry which is preliminary data.</text>
</comment>
<protein>
    <submittedName>
        <fullName evidence="3">Uncharacterized protein</fullName>
    </submittedName>
</protein>
<name>A0A024H490_9MICC</name>
<gene>
    <name evidence="3" type="ORF">ARTSIC4J27_2505</name>
</gene>
<dbReference type="OrthoDB" id="3872677at2"/>
<feature type="region of interest" description="Disordered" evidence="1">
    <location>
        <begin position="1"/>
        <end position="29"/>
    </location>
</feature>
<evidence type="ECO:0000256" key="1">
    <source>
        <dbReference type="SAM" id="MobiDB-lite"/>
    </source>
</evidence>
<sequence length="95" mass="9579">MSKAPASVSKSGTRTVAPGAIDHSQELGHGNSPAAWTCVIVMLVGALIASIAFVIASTPIFIAGAGVMVLGLILGYIMRKAGYGVEGSKLKNSGH</sequence>
<feature type="transmembrane region" description="Helical" evidence="2">
    <location>
        <begin position="34"/>
        <end position="54"/>
    </location>
</feature>
<dbReference type="Pfam" id="PF20447">
    <property type="entry name" value="DUF6704"/>
    <property type="match status" value="1"/>
</dbReference>
<keyword evidence="2" id="KW-0472">Membrane</keyword>
<feature type="transmembrane region" description="Helical" evidence="2">
    <location>
        <begin position="60"/>
        <end position="78"/>
    </location>
</feature>
<dbReference type="RefSeq" id="WP_050055433.1">
    <property type="nucleotide sequence ID" value="NZ_CAQI01000044.1"/>
</dbReference>
<keyword evidence="4" id="KW-1185">Reference proteome</keyword>
<proteinExistence type="predicted"/>
<dbReference type="EMBL" id="CAQI01000044">
    <property type="protein sequence ID" value="CCQ46541.1"/>
    <property type="molecule type" value="Genomic_DNA"/>
</dbReference>
<organism evidence="3 4">
    <name type="scientific">Pseudarthrobacter siccitolerans</name>
    <dbReference type="NCBI Taxonomy" id="861266"/>
    <lineage>
        <taxon>Bacteria</taxon>
        <taxon>Bacillati</taxon>
        <taxon>Actinomycetota</taxon>
        <taxon>Actinomycetes</taxon>
        <taxon>Micrococcales</taxon>
        <taxon>Micrococcaceae</taxon>
        <taxon>Pseudarthrobacter</taxon>
    </lineage>
</organism>
<dbReference type="AlphaFoldDB" id="A0A024H490"/>
<dbReference type="Proteomes" id="UP000035722">
    <property type="component" value="Unassembled WGS sequence"/>
</dbReference>
<evidence type="ECO:0000313" key="4">
    <source>
        <dbReference type="Proteomes" id="UP000035722"/>
    </source>
</evidence>